<comment type="caution">
    <text evidence="2">The sequence shown here is derived from an EMBL/GenBank/DDBJ whole genome shotgun (WGS) entry which is preliminary data.</text>
</comment>
<feature type="compositionally biased region" description="Pro residues" evidence="1">
    <location>
        <begin position="63"/>
        <end position="76"/>
    </location>
</feature>
<feature type="region of interest" description="Disordered" evidence="1">
    <location>
        <begin position="488"/>
        <end position="535"/>
    </location>
</feature>
<evidence type="ECO:0000313" key="3">
    <source>
        <dbReference type="Proteomes" id="UP000327044"/>
    </source>
</evidence>
<proteinExistence type="predicted"/>
<protein>
    <submittedName>
        <fullName evidence="2">Uncharacterized protein</fullName>
    </submittedName>
</protein>
<organism evidence="2 3">
    <name type="scientific">Photinus pyralis</name>
    <name type="common">Common eastern firefly</name>
    <name type="synonym">Lampyris pyralis</name>
    <dbReference type="NCBI Taxonomy" id="7054"/>
    <lineage>
        <taxon>Eukaryota</taxon>
        <taxon>Metazoa</taxon>
        <taxon>Ecdysozoa</taxon>
        <taxon>Arthropoda</taxon>
        <taxon>Hexapoda</taxon>
        <taxon>Insecta</taxon>
        <taxon>Pterygota</taxon>
        <taxon>Neoptera</taxon>
        <taxon>Endopterygota</taxon>
        <taxon>Coleoptera</taxon>
        <taxon>Polyphaga</taxon>
        <taxon>Elateriformia</taxon>
        <taxon>Elateroidea</taxon>
        <taxon>Lampyridae</taxon>
        <taxon>Lampyrinae</taxon>
        <taxon>Photinus</taxon>
    </lineage>
</organism>
<dbReference type="Proteomes" id="UP000327044">
    <property type="component" value="Unassembled WGS sequence"/>
</dbReference>
<evidence type="ECO:0000256" key="1">
    <source>
        <dbReference type="SAM" id="MobiDB-lite"/>
    </source>
</evidence>
<gene>
    <name evidence="2" type="ORF">PPYR_15014</name>
</gene>
<feature type="region of interest" description="Disordered" evidence="1">
    <location>
        <begin position="59"/>
        <end position="99"/>
    </location>
</feature>
<evidence type="ECO:0000313" key="2">
    <source>
        <dbReference type="EMBL" id="KAB0790581.1"/>
    </source>
</evidence>
<dbReference type="AlphaFoldDB" id="A0A5N3ZZT2"/>
<keyword evidence="3" id="KW-1185">Reference proteome</keyword>
<sequence>MWALEMFQQVLWFGDDRGSDICLRIITKFIMKVQLFASSVIFLATIWLEQVGSANMDYRYKPRGPPRPSRQPPPPHYFKKWEQNRPSRNTARPPRPIPLEHIPPNFLQPQAPALLGHSVLNSQIPVRNIWQNQNQIHHQPLHLPQPAPVKIKKEKPFQFSQQINNVPEYDYQIQTNTIPSHTFPIKQVGEKGPIHTIPAPNLSPADRPAIIEEQQRPAYSYIQQGQQLSTIPNLHSYQVTEPNDHLKNAHKNFRDQQVYFSTAQAHNYKQQPFGSAPETPSYSTNIQDQQTDIALTQHEIYQLINAHLTQKQQEPQQLYNHYDVPLVSQTLVQQPHEPSANEYNALLGHSQIKVLQPHPQYQMQKTAFTTSPQLQMYNYERHADSGAFPGGMVQGQTEPFIQEIFDVNDENLGNGVESKSDIQDKSSEGAVYYTSLPNRQAAETLASLQTAGKSNVKQDSANSKTPLEIYVPDTQEFANFEVNSSIRHKKDSANPDDFEANDDYADNQAVDEYESDGNQESQRMFGKRLKPKQKD</sequence>
<accession>A0A5N3ZZT2</accession>
<dbReference type="EMBL" id="VVIM01001085">
    <property type="protein sequence ID" value="KAB0790581.1"/>
    <property type="molecule type" value="Genomic_DNA"/>
</dbReference>
<feature type="compositionally biased region" description="Basic residues" evidence="1">
    <location>
        <begin position="525"/>
        <end position="535"/>
    </location>
</feature>
<feature type="compositionally biased region" description="Acidic residues" evidence="1">
    <location>
        <begin position="494"/>
        <end position="517"/>
    </location>
</feature>
<dbReference type="InParanoid" id="A0A5N3ZZT2"/>
<reference evidence="2 3" key="1">
    <citation type="journal article" date="2018" name="Elife">
        <title>Firefly genomes illuminate parallel origins of bioluminescence in beetles.</title>
        <authorList>
            <person name="Fallon T.R."/>
            <person name="Lower S.E."/>
            <person name="Chang C.H."/>
            <person name="Bessho-Uehara M."/>
            <person name="Martin G.J."/>
            <person name="Bewick A.J."/>
            <person name="Behringer M."/>
            <person name="Debat H.J."/>
            <person name="Wong I."/>
            <person name="Day J.C."/>
            <person name="Suvorov A."/>
            <person name="Silva C.J."/>
            <person name="Stanger-Hall K.F."/>
            <person name="Hall D.W."/>
            <person name="Schmitz R.J."/>
            <person name="Nelson D.R."/>
            <person name="Lewis S.M."/>
            <person name="Shigenobu S."/>
            <person name="Bybee S.M."/>
            <person name="Larracuente A.M."/>
            <person name="Oba Y."/>
            <person name="Weng J.K."/>
        </authorList>
    </citation>
    <scope>NUCLEOTIDE SEQUENCE [LARGE SCALE GENOMIC DNA]</scope>
    <source>
        <strain evidence="2">1611_PpyrPB1</strain>
        <tissue evidence="2">Whole body</tissue>
    </source>
</reference>
<name>A0A5N3ZZT2_PHOPY</name>